<evidence type="ECO:0000313" key="1">
    <source>
        <dbReference type="EMBL" id="CUQ15158.1"/>
    </source>
</evidence>
<organism evidence="1 3">
    <name type="scientific">Enterocloster clostridioformis</name>
    <dbReference type="NCBI Taxonomy" id="1531"/>
    <lineage>
        <taxon>Bacteria</taxon>
        <taxon>Bacillati</taxon>
        <taxon>Bacillota</taxon>
        <taxon>Clostridia</taxon>
        <taxon>Lachnospirales</taxon>
        <taxon>Lachnospiraceae</taxon>
        <taxon>Enterocloster</taxon>
    </lineage>
</organism>
<evidence type="ECO:0000313" key="2">
    <source>
        <dbReference type="EMBL" id="SQB14127.1"/>
    </source>
</evidence>
<reference evidence="2 4" key="2">
    <citation type="submission" date="2018-06" db="EMBL/GenBank/DDBJ databases">
        <authorList>
            <consortium name="Pathogen Informatics"/>
            <person name="Doyle S."/>
        </authorList>
    </citation>
    <scope>NUCLEOTIDE SEQUENCE [LARGE SCALE GENOMIC DNA]</scope>
    <source>
        <strain evidence="2 4">NCTC11224</strain>
    </source>
</reference>
<dbReference type="NCBIfam" id="TIGR01563">
    <property type="entry name" value="gp16_SPP1"/>
    <property type="match status" value="1"/>
</dbReference>
<gene>
    <name evidence="1" type="ORF">ERS852480_04998</name>
    <name evidence="2" type="ORF">NCTC11224_03158</name>
</gene>
<dbReference type="Proteomes" id="UP000095512">
    <property type="component" value="Unassembled WGS sequence"/>
</dbReference>
<sequence>MEREIARFNERLAIQKNSVSVDKVGNHVNRWEDYYSCYCYAGTYQYDAERESAVTTQEQSIKFEVRYCSELKNLDSTHYRVVFHGSVYDIQSVDMMNYQKRTIRIICKLEEG</sequence>
<dbReference type="Pfam" id="PF05521">
    <property type="entry name" value="Phage_HCP"/>
    <property type="match status" value="1"/>
</dbReference>
<dbReference type="Gene3D" id="2.40.10.270">
    <property type="entry name" value="Bacteriophage SPP1 head-tail adaptor protein"/>
    <property type="match status" value="1"/>
</dbReference>
<reference evidence="1 3" key="1">
    <citation type="submission" date="2015-09" db="EMBL/GenBank/DDBJ databases">
        <authorList>
            <consortium name="Pathogen Informatics"/>
        </authorList>
    </citation>
    <scope>NUCLEOTIDE SEQUENCE [LARGE SCALE GENOMIC DNA]</scope>
    <source>
        <strain evidence="1 3">2789STDY5834865</strain>
    </source>
</reference>
<dbReference type="Proteomes" id="UP000251853">
    <property type="component" value="Unassembled WGS sequence"/>
</dbReference>
<protein>
    <submittedName>
        <fullName evidence="1">Head-tail adaptor</fullName>
    </submittedName>
</protein>
<dbReference type="AlphaFoldDB" id="A0A174U500"/>
<accession>A0A174U500</accession>
<dbReference type="EMBL" id="UAVW01000015">
    <property type="protein sequence ID" value="SQB14127.1"/>
    <property type="molecule type" value="Genomic_DNA"/>
</dbReference>
<evidence type="ECO:0000313" key="4">
    <source>
        <dbReference type="Proteomes" id="UP000251853"/>
    </source>
</evidence>
<dbReference type="InterPro" id="IPR038666">
    <property type="entry name" value="SSP1_head-tail_sf"/>
</dbReference>
<dbReference type="EMBL" id="CZAB01000096">
    <property type="protein sequence ID" value="CUQ15158.1"/>
    <property type="molecule type" value="Genomic_DNA"/>
</dbReference>
<name>A0A174U500_9FIRM</name>
<keyword evidence="4" id="KW-1185">Reference proteome</keyword>
<proteinExistence type="predicted"/>
<evidence type="ECO:0000313" key="3">
    <source>
        <dbReference type="Proteomes" id="UP000095512"/>
    </source>
</evidence>
<dbReference type="InterPro" id="IPR008767">
    <property type="entry name" value="Phage_SPP1_head-tail_adaptor"/>
</dbReference>
<dbReference type="RefSeq" id="WP_057573039.1">
    <property type="nucleotide sequence ID" value="NZ_CZAB01000096.1"/>
</dbReference>